<name>A0A0N0BFE1_9HYME</name>
<protein>
    <submittedName>
        <fullName evidence="2">Uncharacterized protein</fullName>
    </submittedName>
</protein>
<dbReference type="OrthoDB" id="120326at2759"/>
<proteinExistence type="predicted"/>
<feature type="compositionally biased region" description="Basic and acidic residues" evidence="1">
    <location>
        <begin position="29"/>
        <end position="44"/>
    </location>
</feature>
<sequence>MKLMVTLTPIASEKTRMALLFHSPGENGESQKRGSSDARAESGEGSRIFRRINVHAHHQAVYSLSSYSVTKIDKTVDRSRKVMMNLLKDTDNCGGRSRGRPWCLATRDKRAAVASNSRSARQFAGKARVMTNIRDVRGLLNDENYNKKQEHNYASHETKHRVQLPNLKLLSIRLTKISSAEIVLAFTELFHSSDHAGRRRVCFGVRGAPKTPKTIVDLLRYGSLLVHLTAV</sequence>
<dbReference type="Proteomes" id="UP000053105">
    <property type="component" value="Unassembled WGS sequence"/>
</dbReference>
<organism evidence="2 3">
    <name type="scientific">Melipona quadrifasciata</name>
    <dbReference type="NCBI Taxonomy" id="166423"/>
    <lineage>
        <taxon>Eukaryota</taxon>
        <taxon>Metazoa</taxon>
        <taxon>Ecdysozoa</taxon>
        <taxon>Arthropoda</taxon>
        <taxon>Hexapoda</taxon>
        <taxon>Insecta</taxon>
        <taxon>Pterygota</taxon>
        <taxon>Neoptera</taxon>
        <taxon>Endopterygota</taxon>
        <taxon>Hymenoptera</taxon>
        <taxon>Apocrita</taxon>
        <taxon>Aculeata</taxon>
        <taxon>Apoidea</taxon>
        <taxon>Anthophila</taxon>
        <taxon>Apidae</taxon>
        <taxon>Melipona</taxon>
    </lineage>
</organism>
<evidence type="ECO:0000256" key="1">
    <source>
        <dbReference type="SAM" id="MobiDB-lite"/>
    </source>
</evidence>
<dbReference type="AlphaFoldDB" id="A0A0N0BFE1"/>
<reference evidence="2 3" key="1">
    <citation type="submission" date="2015-07" db="EMBL/GenBank/DDBJ databases">
        <title>The genome of Melipona quadrifasciata.</title>
        <authorList>
            <person name="Pan H."/>
            <person name="Kapheim K."/>
        </authorList>
    </citation>
    <scope>NUCLEOTIDE SEQUENCE [LARGE SCALE GENOMIC DNA]</scope>
    <source>
        <strain evidence="2">0111107301</strain>
        <tissue evidence="2">Whole body</tissue>
    </source>
</reference>
<evidence type="ECO:0000313" key="2">
    <source>
        <dbReference type="EMBL" id="KOX73211.1"/>
    </source>
</evidence>
<accession>A0A0N0BFE1</accession>
<evidence type="ECO:0000313" key="3">
    <source>
        <dbReference type="Proteomes" id="UP000053105"/>
    </source>
</evidence>
<keyword evidence="3" id="KW-1185">Reference proteome</keyword>
<dbReference type="EMBL" id="KQ435801">
    <property type="protein sequence ID" value="KOX73211.1"/>
    <property type="molecule type" value="Genomic_DNA"/>
</dbReference>
<gene>
    <name evidence="2" type="ORF">WN51_00322</name>
</gene>
<feature type="region of interest" description="Disordered" evidence="1">
    <location>
        <begin position="22"/>
        <end position="44"/>
    </location>
</feature>